<feature type="region of interest" description="Disordered" evidence="1">
    <location>
        <begin position="291"/>
        <end position="318"/>
    </location>
</feature>
<accession>A0A9P0JNC9</accession>
<feature type="compositionally biased region" description="Basic and acidic residues" evidence="1">
    <location>
        <begin position="376"/>
        <end position="386"/>
    </location>
</feature>
<keyword evidence="2" id="KW-0732">Signal</keyword>
<protein>
    <recommendedName>
        <fullName evidence="3">PDZ domain-containing protein</fullName>
    </recommendedName>
</protein>
<dbReference type="Proteomes" id="UP001152888">
    <property type="component" value="Unassembled WGS sequence"/>
</dbReference>
<dbReference type="OrthoDB" id="42382at2759"/>
<dbReference type="Gene3D" id="2.30.42.10">
    <property type="match status" value="2"/>
</dbReference>
<dbReference type="PANTHER" id="PTHR11324:SF16">
    <property type="entry name" value="PDZ DOMAIN-CONTAINING PROTEIN 2"/>
    <property type="match status" value="1"/>
</dbReference>
<feature type="region of interest" description="Disordered" evidence="1">
    <location>
        <begin position="334"/>
        <end position="397"/>
    </location>
</feature>
<feature type="signal peptide" evidence="2">
    <location>
        <begin position="1"/>
        <end position="25"/>
    </location>
</feature>
<evidence type="ECO:0000313" key="5">
    <source>
        <dbReference type="Proteomes" id="UP001152888"/>
    </source>
</evidence>
<dbReference type="SUPFAM" id="SSF50156">
    <property type="entry name" value="PDZ domain-like"/>
    <property type="match status" value="2"/>
</dbReference>
<dbReference type="CDD" id="cd00136">
    <property type="entry name" value="PDZ_canonical"/>
    <property type="match status" value="1"/>
</dbReference>
<evidence type="ECO:0000313" key="4">
    <source>
        <dbReference type="EMBL" id="CAH1955705.1"/>
    </source>
</evidence>
<comment type="caution">
    <text evidence="4">The sequence shown here is derived from an EMBL/GenBank/DDBJ whole genome shotgun (WGS) entry which is preliminary data.</text>
</comment>
<dbReference type="AlphaFoldDB" id="A0A9P0JNC9"/>
<feature type="region of interest" description="Disordered" evidence="1">
    <location>
        <begin position="427"/>
        <end position="461"/>
    </location>
</feature>
<feature type="domain" description="PDZ" evidence="3">
    <location>
        <begin position="681"/>
        <end position="763"/>
    </location>
</feature>
<dbReference type="InterPro" id="IPR001478">
    <property type="entry name" value="PDZ"/>
</dbReference>
<sequence>MLLIIVGLFVSLIILLLHFNRNNDCLDFDTTWTMVHNWPIIESDGIMSTPPTDSRQPPDGHEFPDFIEDTDISNNYFKETKREPTFTTFTAEYKHPQAAKLVEDSPTNTTNLTQVGSASNTDLRAKLYDSSENVSSDDSIPDPVYLHRRSQSLINMSTLSKEKNAKWNQLIEQRKRGISKLKGLVIPEASESDVPAVNSSVNIPEIKSHTASLVQVPKETNCASSPQKVFTDNTDLGDPLKYSILTPPWSADSPSNIPKYSPAFKRKSLQVYPKMVTNETYEFVPEYCDKSSPNPCPRKQSDEDINPPKSLESISSPTRSDCSFDYTCFQKKTGDKNGDSTQKSIKEDESDNDSAVSSSQFSYNSRFSPPPSPTKSCEDSFLKRSDDDDSNGPNRLLKPFSIEAINRKNILASAKCRSGKDFKIGSPVIKRKTEEAETGSVEGTTETPPDKPPDDEPTETEPVELVETVDTAEAIEAVESIEQPIEPVEKEVKIATETEKVIDIQKPVEVKLLQNKVKEVKQVEPKTPVVENAKISYSRPISRSSLDLRSPNVVNDDRKNRFAKDLYGSSSILNRNHKPINVKVLMENFENFGSAPPPMPHKVPNYKLPVVKKSIRAEVSTIEHDTPSSPQTSSDIKKAKSVENIKPSEVKAKKLFERGLVDKVEKFERASCQDTNVITMVLTLDSLESNLGVALTGGADEHKEITVHRIRYGSVAYSDGRLKKGDKILAINGKSTKGLTLAEATELLKEKTKKFVFQVREGIESVPSSGLSRRSSSVSSIYSLPEATGPHVEAITKKPTNVISFLKDDSGFGFSIEGGKDPFKGDMPLIVKKIFTGGAADKNGELKVGDEIIYINDVNVSHQSKMEAWNAMKKIPNGVVNIHVYR</sequence>
<dbReference type="Pfam" id="PF00595">
    <property type="entry name" value="PDZ"/>
    <property type="match status" value="2"/>
</dbReference>
<evidence type="ECO:0000256" key="2">
    <source>
        <dbReference type="SAM" id="SignalP"/>
    </source>
</evidence>
<dbReference type="InterPro" id="IPR036034">
    <property type="entry name" value="PDZ_sf"/>
</dbReference>
<dbReference type="PANTHER" id="PTHR11324">
    <property type="entry name" value="IL16-RELATED"/>
    <property type="match status" value="1"/>
</dbReference>
<feature type="chain" id="PRO_5040253884" description="PDZ domain-containing protein" evidence="2">
    <location>
        <begin position="26"/>
        <end position="886"/>
    </location>
</feature>
<gene>
    <name evidence="4" type="ORF">ACAOBT_LOCUS1190</name>
</gene>
<dbReference type="EMBL" id="CAKOFQ010006661">
    <property type="protein sequence ID" value="CAH1955705.1"/>
    <property type="molecule type" value="Genomic_DNA"/>
</dbReference>
<feature type="compositionally biased region" description="Low complexity" evidence="1">
    <location>
        <begin position="357"/>
        <end position="367"/>
    </location>
</feature>
<evidence type="ECO:0000256" key="1">
    <source>
        <dbReference type="SAM" id="MobiDB-lite"/>
    </source>
</evidence>
<reference evidence="4" key="1">
    <citation type="submission" date="2022-03" db="EMBL/GenBank/DDBJ databases">
        <authorList>
            <person name="Sayadi A."/>
        </authorList>
    </citation>
    <scope>NUCLEOTIDE SEQUENCE</scope>
</reference>
<dbReference type="SMART" id="SM00228">
    <property type="entry name" value="PDZ"/>
    <property type="match status" value="2"/>
</dbReference>
<feature type="domain" description="PDZ" evidence="3">
    <location>
        <begin position="802"/>
        <end position="879"/>
    </location>
</feature>
<proteinExistence type="predicted"/>
<keyword evidence="5" id="KW-1185">Reference proteome</keyword>
<name>A0A9P0JNC9_ACAOB</name>
<dbReference type="PROSITE" id="PS50106">
    <property type="entry name" value="PDZ"/>
    <property type="match status" value="2"/>
</dbReference>
<organism evidence="4 5">
    <name type="scientific">Acanthoscelides obtectus</name>
    <name type="common">Bean weevil</name>
    <name type="synonym">Bruchus obtectus</name>
    <dbReference type="NCBI Taxonomy" id="200917"/>
    <lineage>
        <taxon>Eukaryota</taxon>
        <taxon>Metazoa</taxon>
        <taxon>Ecdysozoa</taxon>
        <taxon>Arthropoda</taxon>
        <taxon>Hexapoda</taxon>
        <taxon>Insecta</taxon>
        <taxon>Pterygota</taxon>
        <taxon>Neoptera</taxon>
        <taxon>Endopterygota</taxon>
        <taxon>Coleoptera</taxon>
        <taxon>Polyphaga</taxon>
        <taxon>Cucujiformia</taxon>
        <taxon>Chrysomeloidea</taxon>
        <taxon>Chrysomelidae</taxon>
        <taxon>Bruchinae</taxon>
        <taxon>Bruchini</taxon>
        <taxon>Acanthoscelides</taxon>
    </lineage>
</organism>
<evidence type="ECO:0000259" key="3">
    <source>
        <dbReference type="PROSITE" id="PS50106"/>
    </source>
</evidence>